<protein>
    <submittedName>
        <fullName evidence="2">Uncharacterized protein</fullName>
    </submittedName>
</protein>
<dbReference type="Proteomes" id="UP000186383">
    <property type="component" value="Unassembled WGS sequence"/>
</dbReference>
<accession>A0A0G0DA10</accession>
<keyword evidence="1" id="KW-0472">Membrane</keyword>
<feature type="transmembrane region" description="Helical" evidence="1">
    <location>
        <begin position="7"/>
        <end position="29"/>
    </location>
</feature>
<evidence type="ECO:0000256" key="1">
    <source>
        <dbReference type="SAM" id="Phobius"/>
    </source>
</evidence>
<dbReference type="AlphaFoldDB" id="A0A0G0DA10"/>
<name>A0A0G0DA10_9BACT</name>
<dbReference type="Gene3D" id="1.25.40.10">
    <property type="entry name" value="Tetratricopeptide repeat domain"/>
    <property type="match status" value="1"/>
</dbReference>
<proteinExistence type="predicted"/>
<organism evidence="2 3">
    <name type="scientific">Candidatus Nomurabacteria bacterium GW2011_GWA1_35_8</name>
    <dbReference type="NCBI Taxonomy" id="1618727"/>
    <lineage>
        <taxon>Bacteria</taxon>
        <taxon>Candidatus Nomuraibacteriota</taxon>
    </lineage>
</organism>
<keyword evidence="1" id="KW-0812">Transmembrane</keyword>
<dbReference type="SUPFAM" id="SSF81901">
    <property type="entry name" value="HCP-like"/>
    <property type="match status" value="1"/>
</dbReference>
<sequence length="192" mass="21806">MKQSIKIIICVIGILGAVLSIVFGSYLPLVKSRLFIASLNSASSIKTINDFKKNFDKPFKFYSPVGGEETAKFLSSDILKSISQKEQSEAASRILVDYMEPYLFKNNVRHLIILGQMYSVIWQKSGKEEDFKKAKEYYLKALKIGPKLPTVLYGLLDIERAGGNKEKVKEISETILKYWPEDERIKSLISNI</sequence>
<dbReference type="PATRIC" id="fig|1618727.3.peg.287"/>
<reference evidence="2 3" key="1">
    <citation type="journal article" date="2015" name="Nature">
        <title>rRNA introns, odd ribosomes, and small enigmatic genomes across a large radiation of phyla.</title>
        <authorList>
            <person name="Brown C.T."/>
            <person name="Hug L.A."/>
            <person name="Thomas B.C."/>
            <person name="Sharon I."/>
            <person name="Castelle C.J."/>
            <person name="Singh A."/>
            <person name="Wilkins M.J."/>
            <person name="Williams K.H."/>
            <person name="Banfield J.F."/>
        </authorList>
    </citation>
    <scope>NUCLEOTIDE SEQUENCE [LARGE SCALE GENOMIC DNA]</scope>
</reference>
<comment type="caution">
    <text evidence="2">The sequence shown here is derived from an EMBL/GenBank/DDBJ whole genome shotgun (WGS) entry which is preliminary data.</text>
</comment>
<evidence type="ECO:0000313" key="2">
    <source>
        <dbReference type="EMBL" id="KKP85456.1"/>
    </source>
</evidence>
<dbReference type="InterPro" id="IPR011990">
    <property type="entry name" value="TPR-like_helical_dom_sf"/>
</dbReference>
<gene>
    <name evidence="2" type="ORF">UR88_C0017G0002</name>
</gene>
<keyword evidence="1" id="KW-1133">Transmembrane helix</keyword>
<evidence type="ECO:0000313" key="3">
    <source>
        <dbReference type="Proteomes" id="UP000186383"/>
    </source>
</evidence>
<dbReference type="EMBL" id="LBQW01000017">
    <property type="protein sequence ID" value="KKP85456.1"/>
    <property type="molecule type" value="Genomic_DNA"/>
</dbReference>